<protein>
    <recommendedName>
        <fullName evidence="4">UDP-N-acetylglucosamine 2-epimerase (non-hydrolyzing)</fullName>
        <ecNumber evidence="4">5.1.3.14</ecNumber>
    </recommendedName>
</protein>
<keyword evidence="8" id="KW-1185">Reference proteome</keyword>
<evidence type="ECO:0000256" key="2">
    <source>
        <dbReference type="ARBA" id="ARBA00036080"/>
    </source>
</evidence>
<dbReference type="GO" id="GO:0008761">
    <property type="term" value="F:UDP-N-acetylglucosamine 2-epimerase activity"/>
    <property type="evidence" value="ECO:0007669"/>
    <property type="project" value="UniProtKB-EC"/>
</dbReference>
<sequence>MSKQKKKVIGCVIGTRPELIKMAPIISRLKQSSWADVFLINTAQHRSLLDNMLALFDLKPDADLNCMTTNQSLGELTGNLCKQLDVLVKNNHFDALLAAGDTSTVFITSLIAFYHHIPFGHIEAGLRTYNSREPFPEEINRILTAPLATWHFAPTEIEKNNLIRENIDPAHIIVSGNPVIDTLYWVLDSIPDTNSFQQWSNIIIVTAHRRENFGEQIKQICQAIIELSHQHQDLNFILPVHPNPNVQHDIFSLLNNRPGIHLLPPLNYSEFVHLMNKSLLILTDSGGIQEEAPALKKPVLVLRKTTERPAIISEGVGLLVGTEQNEIIRTVNELLTNKKLYAQMSRGVSPYGDGHAAERIVSFLQEKLF</sequence>
<evidence type="ECO:0000313" key="7">
    <source>
        <dbReference type="EMBL" id="KTD81901.1"/>
    </source>
</evidence>
<dbReference type="PANTHER" id="PTHR43174">
    <property type="entry name" value="UDP-N-ACETYLGLUCOSAMINE 2-EPIMERASE"/>
    <property type="match status" value="1"/>
</dbReference>
<dbReference type="SUPFAM" id="SSF53756">
    <property type="entry name" value="UDP-Glycosyltransferase/glycogen phosphorylase"/>
    <property type="match status" value="1"/>
</dbReference>
<dbReference type="PATRIC" id="fig|45076.6.peg.222"/>
<accession>A0A0W1AKL8</accession>
<evidence type="ECO:0000256" key="5">
    <source>
        <dbReference type="RuleBase" id="RU003513"/>
    </source>
</evidence>
<gene>
    <name evidence="7" type="primary">wecB</name>
    <name evidence="7" type="ORF">Lwor_0204</name>
</gene>
<comment type="similarity">
    <text evidence="3 5">Belongs to the UDP-N-acetylglucosamine 2-epimerase family.</text>
</comment>
<evidence type="ECO:0000259" key="6">
    <source>
        <dbReference type="Pfam" id="PF02350"/>
    </source>
</evidence>
<feature type="domain" description="UDP-N-acetylglucosamine 2-epimerase" evidence="6">
    <location>
        <begin position="28"/>
        <end position="364"/>
    </location>
</feature>
<organism evidence="7 8">
    <name type="scientific">Legionella worsleiensis</name>
    <dbReference type="NCBI Taxonomy" id="45076"/>
    <lineage>
        <taxon>Bacteria</taxon>
        <taxon>Pseudomonadati</taxon>
        <taxon>Pseudomonadota</taxon>
        <taxon>Gammaproteobacteria</taxon>
        <taxon>Legionellales</taxon>
        <taxon>Legionellaceae</taxon>
        <taxon>Legionella</taxon>
    </lineage>
</organism>
<dbReference type="EC" id="5.1.3.14" evidence="4"/>
<name>A0A0W1AKL8_9GAMM</name>
<dbReference type="CDD" id="cd03786">
    <property type="entry name" value="GTB_UDP-GlcNAc_2-Epimerase"/>
    <property type="match status" value="1"/>
</dbReference>
<evidence type="ECO:0000313" key="8">
    <source>
        <dbReference type="Proteomes" id="UP000054662"/>
    </source>
</evidence>
<dbReference type="STRING" id="45076.Lwor_0204"/>
<comment type="catalytic activity">
    <reaction evidence="2">
        <text>UDP-N-acetyl-alpha-D-glucosamine = UDP-N-acetyl-alpha-D-mannosamine</text>
        <dbReference type="Rhea" id="RHEA:17213"/>
        <dbReference type="ChEBI" id="CHEBI:57705"/>
        <dbReference type="ChEBI" id="CHEBI:68623"/>
        <dbReference type="EC" id="5.1.3.14"/>
    </reaction>
</comment>
<dbReference type="InterPro" id="IPR003331">
    <property type="entry name" value="UDP_GlcNAc_Epimerase_2_dom"/>
</dbReference>
<dbReference type="InterPro" id="IPR029767">
    <property type="entry name" value="WecB-like"/>
</dbReference>
<dbReference type="PANTHER" id="PTHR43174:SF2">
    <property type="entry name" value="UDP-N-ACETYLGLUCOSAMINE 2-EPIMERASE"/>
    <property type="match status" value="1"/>
</dbReference>
<dbReference type="OrthoDB" id="9803238at2"/>
<dbReference type="Proteomes" id="UP000054662">
    <property type="component" value="Unassembled WGS sequence"/>
</dbReference>
<dbReference type="AlphaFoldDB" id="A0A0W1AKL8"/>
<dbReference type="Pfam" id="PF02350">
    <property type="entry name" value="Epimerase_2"/>
    <property type="match status" value="1"/>
</dbReference>
<evidence type="ECO:0000256" key="1">
    <source>
        <dbReference type="ARBA" id="ARBA00023235"/>
    </source>
</evidence>
<evidence type="ECO:0000256" key="4">
    <source>
        <dbReference type="ARBA" id="ARBA00038858"/>
    </source>
</evidence>
<dbReference type="NCBIfam" id="TIGR00236">
    <property type="entry name" value="wecB"/>
    <property type="match status" value="1"/>
</dbReference>
<dbReference type="RefSeq" id="WP_058491925.1">
    <property type="nucleotide sequence ID" value="NZ_CBCRUR010000002.1"/>
</dbReference>
<evidence type="ECO:0000256" key="3">
    <source>
        <dbReference type="ARBA" id="ARBA00038209"/>
    </source>
</evidence>
<proteinExistence type="inferred from homology"/>
<dbReference type="EMBL" id="LNZC01000002">
    <property type="protein sequence ID" value="KTD81901.1"/>
    <property type="molecule type" value="Genomic_DNA"/>
</dbReference>
<dbReference type="Gene3D" id="3.40.50.2000">
    <property type="entry name" value="Glycogen Phosphorylase B"/>
    <property type="match status" value="2"/>
</dbReference>
<reference evidence="7 8" key="1">
    <citation type="submission" date="2015-11" db="EMBL/GenBank/DDBJ databases">
        <title>Genomic analysis of 38 Legionella species identifies large and diverse effector repertoires.</title>
        <authorList>
            <person name="Burstein D."/>
            <person name="Amaro F."/>
            <person name="Zusman T."/>
            <person name="Lifshitz Z."/>
            <person name="Cohen O."/>
            <person name="Gilbert J.A."/>
            <person name="Pupko T."/>
            <person name="Shuman H.A."/>
            <person name="Segal G."/>
        </authorList>
    </citation>
    <scope>NUCLEOTIDE SEQUENCE [LARGE SCALE GENOMIC DNA]</scope>
    <source>
        <strain evidence="7 8">ATCC 49508</strain>
    </source>
</reference>
<comment type="caution">
    <text evidence="7">The sequence shown here is derived from an EMBL/GenBank/DDBJ whole genome shotgun (WGS) entry which is preliminary data.</text>
</comment>
<keyword evidence="1 5" id="KW-0413">Isomerase</keyword>